<evidence type="ECO:0000256" key="5">
    <source>
        <dbReference type="ARBA" id="ARBA00022777"/>
    </source>
</evidence>
<dbReference type="SUPFAM" id="SSF52172">
    <property type="entry name" value="CheY-like"/>
    <property type="match status" value="1"/>
</dbReference>
<reference evidence="11" key="1">
    <citation type="journal article" date="2015" name="Microbiology">
        <title>Genome of Methanoregula boonei 6A8 reveals adaptations to oligotrophic peatland environments.</title>
        <authorList>
            <person name="Braeuer S."/>
            <person name="Cadillo-Quiroz H."/>
            <person name="Kyrpides N."/>
            <person name="Woyke T."/>
            <person name="Goodwin L."/>
            <person name="Detter C."/>
            <person name="Podell S."/>
            <person name="Yavitt J.B."/>
            <person name="Zinder S.H."/>
        </authorList>
    </citation>
    <scope>NUCLEOTIDE SEQUENCE [LARGE SCALE GENOMIC DNA]</scope>
    <source>
        <strain evidence="11">DSM 21154 / JCM 14090 / 6A8</strain>
    </source>
</reference>
<keyword evidence="5" id="KW-0418">Kinase</keyword>
<dbReference type="GeneID" id="25393942"/>
<evidence type="ECO:0000256" key="4">
    <source>
        <dbReference type="ARBA" id="ARBA00022679"/>
    </source>
</evidence>
<evidence type="ECO:0000256" key="6">
    <source>
        <dbReference type="PROSITE-ProRule" id="PRU00169"/>
    </source>
</evidence>
<dbReference type="GO" id="GO:0006355">
    <property type="term" value="P:regulation of DNA-templated transcription"/>
    <property type="evidence" value="ECO:0007669"/>
    <property type="project" value="InterPro"/>
</dbReference>
<dbReference type="EMBL" id="CP000780">
    <property type="protein sequence ID" value="ABS56324.1"/>
    <property type="molecule type" value="Genomic_DNA"/>
</dbReference>
<feature type="domain" description="PAC" evidence="9">
    <location>
        <begin position="348"/>
        <end position="400"/>
    </location>
</feature>
<dbReference type="HOGENOM" id="CLU_452454_0_0_2"/>
<dbReference type="SUPFAM" id="SSF55785">
    <property type="entry name" value="PYP-like sensor domain (PAS domain)"/>
    <property type="match status" value="3"/>
</dbReference>
<dbReference type="Gene3D" id="3.30.450.20">
    <property type="entry name" value="PAS domain"/>
    <property type="match status" value="3"/>
</dbReference>
<evidence type="ECO:0000256" key="1">
    <source>
        <dbReference type="ARBA" id="ARBA00000085"/>
    </source>
</evidence>
<dbReference type="InterPro" id="IPR011006">
    <property type="entry name" value="CheY-like_superfamily"/>
</dbReference>
<dbReference type="eggNOG" id="arCOG06192">
    <property type="taxonomic scope" value="Archaea"/>
</dbReference>
<dbReference type="PROSITE" id="PS50113">
    <property type="entry name" value="PAC"/>
    <property type="match status" value="3"/>
</dbReference>
<dbReference type="AlphaFoldDB" id="A7I9B3"/>
<dbReference type="Proteomes" id="UP000002408">
    <property type="component" value="Chromosome"/>
</dbReference>
<feature type="domain" description="PAS" evidence="8">
    <location>
        <begin position="401"/>
        <end position="471"/>
    </location>
</feature>
<gene>
    <name evidence="10" type="ordered locus">Mboo_1808</name>
</gene>
<dbReference type="NCBIfam" id="TIGR00229">
    <property type="entry name" value="sensory_box"/>
    <property type="match status" value="3"/>
</dbReference>
<keyword evidence="4" id="KW-0808">Transferase</keyword>
<comment type="catalytic activity">
    <reaction evidence="1">
        <text>ATP + protein L-histidine = ADP + protein N-phospho-L-histidine.</text>
        <dbReference type="EC" id="2.7.13.3"/>
    </reaction>
</comment>
<dbReference type="InterPro" id="IPR001789">
    <property type="entry name" value="Sig_transdc_resp-reg_receiver"/>
</dbReference>
<dbReference type="CDD" id="cd00130">
    <property type="entry name" value="PAS"/>
    <property type="match status" value="3"/>
</dbReference>
<dbReference type="Gene3D" id="3.40.50.2300">
    <property type="match status" value="1"/>
</dbReference>
<dbReference type="Pfam" id="PF00989">
    <property type="entry name" value="PAS"/>
    <property type="match status" value="3"/>
</dbReference>
<keyword evidence="3 6" id="KW-0597">Phosphoprotein</keyword>
<dbReference type="SMART" id="SM00448">
    <property type="entry name" value="REC"/>
    <property type="match status" value="1"/>
</dbReference>
<dbReference type="KEGG" id="mbn:Mboo_1808"/>
<evidence type="ECO:0000259" key="8">
    <source>
        <dbReference type="PROSITE" id="PS50112"/>
    </source>
</evidence>
<evidence type="ECO:0000313" key="11">
    <source>
        <dbReference type="Proteomes" id="UP000002408"/>
    </source>
</evidence>
<dbReference type="PANTHER" id="PTHR43304">
    <property type="entry name" value="PHYTOCHROME-LIKE PROTEIN CPH1"/>
    <property type="match status" value="1"/>
</dbReference>
<organism evidence="10 11">
    <name type="scientific">Methanoregula boonei (strain DSM 21154 / JCM 14090 / 6A8)</name>
    <dbReference type="NCBI Taxonomy" id="456442"/>
    <lineage>
        <taxon>Archaea</taxon>
        <taxon>Methanobacteriati</taxon>
        <taxon>Methanobacteriota</taxon>
        <taxon>Stenosarchaea group</taxon>
        <taxon>Methanomicrobia</taxon>
        <taxon>Methanomicrobiales</taxon>
        <taxon>Methanoregulaceae</taxon>
        <taxon>Methanoregula</taxon>
    </lineage>
</organism>
<feature type="domain" description="PAC" evidence="9">
    <location>
        <begin position="204"/>
        <end position="256"/>
    </location>
</feature>
<name>A7I9B3_METB6</name>
<evidence type="ECO:0000313" key="10">
    <source>
        <dbReference type="EMBL" id="ABS56324.1"/>
    </source>
</evidence>
<protein>
    <recommendedName>
        <fullName evidence="2">histidine kinase</fullName>
        <ecNumber evidence="2">2.7.13.3</ecNumber>
    </recommendedName>
</protein>
<dbReference type="OrthoDB" id="8127at2157"/>
<dbReference type="SMART" id="SM00091">
    <property type="entry name" value="PAS"/>
    <property type="match status" value="3"/>
</dbReference>
<feature type="domain" description="PAC" evidence="9">
    <location>
        <begin position="474"/>
        <end position="526"/>
    </location>
</feature>
<feature type="domain" description="PAS" evidence="8">
    <location>
        <begin position="275"/>
        <end position="345"/>
    </location>
</feature>
<evidence type="ECO:0000259" key="9">
    <source>
        <dbReference type="PROSITE" id="PS50113"/>
    </source>
</evidence>
<dbReference type="EC" id="2.7.13.3" evidence="2"/>
<feature type="domain" description="PAS" evidence="8">
    <location>
        <begin position="132"/>
        <end position="203"/>
    </location>
</feature>
<dbReference type="InterPro" id="IPR052162">
    <property type="entry name" value="Sensor_kinase/Photoreceptor"/>
</dbReference>
<proteinExistence type="predicted"/>
<keyword evidence="11" id="KW-1185">Reference proteome</keyword>
<dbReference type="InterPro" id="IPR000014">
    <property type="entry name" value="PAS"/>
</dbReference>
<sequence length="603" mass="69384">MTAARILIVEDERIVAEDLRLTLLQLGYEVTGSVASGEEAIPLAKERSPDLILMDIFLAGKMDGITATGEIRKFSAVPVIYLTAFADTTIMDKAKITEPYGYILKPYQERELHTIIEIALYKYRLDRQLRESEERYRRIVETANEGIWCIDTTGRTLFTNQRMAALLGCSVDDLVGRNVSEFIVPDDLAAYTREWTERHLGKRGNYELRLRHRNGSVRWMHLSSTPLYDEKGAFSGSFSMLADITDRVIAEENLRQINEELEERVCKRTADLDHQVHFLQQLIDTIPSPVYYKDSNFRYLGCNRTFESYLGLSRDAIIGKTTNDIAPQDLAALTALKDQYLISHQGIQVYQIKFPHQDASVRDIIVKKATFNDSSGRTLGIIGVWMDISDRVRAEEALTESEKRFRAVVQDQSELIYRFRVDRRILFANKAFLDYFALDENKTVGYIFRLPIHPDDQQSVNDHFASLVPEHPVGLIEYRCTRGDGSVAWQQWSNRAFFDGAGNVTEYQSVGRDITRKKEIEEQQRRAFQQIEQNLQQFATLNDHIRNPLAVIVMLAGLKEDENSRKIIEKSREIDQILGRMHAGYLDSEKVRMFLRKHYGIEG</sequence>
<evidence type="ECO:0000256" key="3">
    <source>
        <dbReference type="ARBA" id="ARBA00022553"/>
    </source>
</evidence>
<evidence type="ECO:0000256" key="2">
    <source>
        <dbReference type="ARBA" id="ARBA00012438"/>
    </source>
</evidence>
<dbReference type="InterPro" id="IPR001610">
    <property type="entry name" value="PAC"/>
</dbReference>
<dbReference type="PROSITE" id="PS50110">
    <property type="entry name" value="RESPONSE_REGULATORY"/>
    <property type="match status" value="1"/>
</dbReference>
<feature type="modified residue" description="4-aspartylphosphate" evidence="6">
    <location>
        <position position="55"/>
    </location>
</feature>
<dbReference type="InterPro" id="IPR000700">
    <property type="entry name" value="PAS-assoc_C"/>
</dbReference>
<dbReference type="Pfam" id="PF00072">
    <property type="entry name" value="Response_reg"/>
    <property type="match status" value="1"/>
</dbReference>
<feature type="domain" description="Response regulatory" evidence="7">
    <location>
        <begin position="5"/>
        <end position="120"/>
    </location>
</feature>
<dbReference type="GO" id="GO:0000160">
    <property type="term" value="P:phosphorelay signal transduction system"/>
    <property type="evidence" value="ECO:0007669"/>
    <property type="project" value="InterPro"/>
</dbReference>
<dbReference type="SMART" id="SM00086">
    <property type="entry name" value="PAC"/>
    <property type="match status" value="3"/>
</dbReference>
<dbReference type="GO" id="GO:0004673">
    <property type="term" value="F:protein histidine kinase activity"/>
    <property type="evidence" value="ECO:0007669"/>
    <property type="project" value="UniProtKB-EC"/>
</dbReference>
<dbReference type="RefSeq" id="WP_012107375.1">
    <property type="nucleotide sequence ID" value="NC_009712.1"/>
</dbReference>
<dbReference type="CDD" id="cd17534">
    <property type="entry name" value="REC_DC-like"/>
    <property type="match status" value="1"/>
</dbReference>
<accession>A7I9B3</accession>
<dbReference type="PROSITE" id="PS50112">
    <property type="entry name" value="PAS"/>
    <property type="match status" value="3"/>
</dbReference>
<dbReference type="InterPro" id="IPR013767">
    <property type="entry name" value="PAS_fold"/>
</dbReference>
<dbReference type="STRING" id="456442.Mboo_1808"/>
<evidence type="ECO:0000259" key="7">
    <source>
        <dbReference type="PROSITE" id="PS50110"/>
    </source>
</evidence>
<dbReference type="InterPro" id="IPR035965">
    <property type="entry name" value="PAS-like_dom_sf"/>
</dbReference>
<dbReference type="PANTHER" id="PTHR43304:SF1">
    <property type="entry name" value="PAC DOMAIN-CONTAINING PROTEIN"/>
    <property type="match status" value="1"/>
</dbReference>
<dbReference type="eggNOG" id="arCOG06537">
    <property type="taxonomic scope" value="Archaea"/>
</dbReference>